<dbReference type="Gene3D" id="1.10.287.130">
    <property type="match status" value="1"/>
</dbReference>
<keyword evidence="4" id="KW-0808">Transferase</keyword>
<evidence type="ECO:0000259" key="8">
    <source>
        <dbReference type="PROSITE" id="PS50112"/>
    </source>
</evidence>
<dbReference type="SUPFAM" id="SSF55874">
    <property type="entry name" value="ATPase domain of HSP90 chaperone/DNA topoisomerase II/histidine kinase"/>
    <property type="match status" value="1"/>
</dbReference>
<dbReference type="InterPro" id="IPR003594">
    <property type="entry name" value="HATPase_dom"/>
</dbReference>
<feature type="domain" description="PAS" evidence="8">
    <location>
        <begin position="529"/>
        <end position="576"/>
    </location>
</feature>
<name>A0AA96WGS7_9CYAN</name>
<evidence type="ECO:0000256" key="3">
    <source>
        <dbReference type="ARBA" id="ARBA00022553"/>
    </source>
</evidence>
<feature type="transmembrane region" description="Helical" evidence="6">
    <location>
        <begin position="392"/>
        <end position="414"/>
    </location>
</feature>
<feature type="transmembrane region" description="Helical" evidence="6">
    <location>
        <begin position="163"/>
        <end position="187"/>
    </location>
</feature>
<dbReference type="InterPro" id="IPR003661">
    <property type="entry name" value="HisK_dim/P_dom"/>
</dbReference>
<dbReference type="EMBL" id="CP053586">
    <property type="protein sequence ID" value="WNZ24994.1"/>
    <property type="molecule type" value="Genomic_DNA"/>
</dbReference>
<feature type="transmembrane region" description="Helical" evidence="6">
    <location>
        <begin position="138"/>
        <end position="156"/>
    </location>
</feature>
<dbReference type="PROSITE" id="PS50109">
    <property type="entry name" value="HIS_KIN"/>
    <property type="match status" value="1"/>
</dbReference>
<dbReference type="Gene3D" id="3.30.450.20">
    <property type="entry name" value="PAS domain"/>
    <property type="match status" value="1"/>
</dbReference>
<keyword evidence="6" id="KW-0812">Transmembrane</keyword>
<feature type="transmembrane region" description="Helical" evidence="6">
    <location>
        <begin position="207"/>
        <end position="228"/>
    </location>
</feature>
<comment type="catalytic activity">
    <reaction evidence="1">
        <text>ATP + protein L-histidine = ADP + protein N-phospho-L-histidine.</text>
        <dbReference type="EC" id="2.7.13.3"/>
    </reaction>
</comment>
<dbReference type="CDD" id="cd00130">
    <property type="entry name" value="PAS"/>
    <property type="match status" value="1"/>
</dbReference>
<feature type="transmembrane region" description="Helical" evidence="6">
    <location>
        <begin position="97"/>
        <end position="118"/>
    </location>
</feature>
<dbReference type="CDD" id="cd00082">
    <property type="entry name" value="HisKA"/>
    <property type="match status" value="1"/>
</dbReference>
<evidence type="ECO:0000313" key="9">
    <source>
        <dbReference type="EMBL" id="WNZ24994.1"/>
    </source>
</evidence>
<keyword evidence="6" id="KW-1133">Transmembrane helix</keyword>
<dbReference type="InterPro" id="IPR035965">
    <property type="entry name" value="PAS-like_dom_sf"/>
</dbReference>
<dbReference type="PANTHER" id="PTHR43065:SF50">
    <property type="entry name" value="HISTIDINE KINASE"/>
    <property type="match status" value="1"/>
</dbReference>
<dbReference type="SUPFAM" id="SSF55785">
    <property type="entry name" value="PYP-like sensor domain (PAS domain)"/>
    <property type="match status" value="1"/>
</dbReference>
<feature type="transmembrane region" description="Helical" evidence="6">
    <location>
        <begin position="336"/>
        <end position="354"/>
    </location>
</feature>
<dbReference type="InterPro" id="IPR000014">
    <property type="entry name" value="PAS"/>
</dbReference>
<feature type="transmembrane region" description="Helical" evidence="6">
    <location>
        <begin position="45"/>
        <end position="65"/>
    </location>
</feature>
<dbReference type="InterPro" id="IPR013656">
    <property type="entry name" value="PAS_4"/>
</dbReference>
<keyword evidence="4" id="KW-0418">Kinase</keyword>
<dbReference type="Gene3D" id="1.20.1740.10">
    <property type="entry name" value="Amino acid/polyamine transporter I"/>
    <property type="match status" value="1"/>
</dbReference>
<dbReference type="PRINTS" id="PR00344">
    <property type="entry name" value="BCTRLSENSOR"/>
</dbReference>
<feature type="transmembrane region" description="Helical" evidence="6">
    <location>
        <begin position="498"/>
        <end position="520"/>
    </location>
</feature>
<feature type="transmembrane region" description="Helical" evidence="6">
    <location>
        <begin position="294"/>
        <end position="315"/>
    </location>
</feature>
<dbReference type="InterPro" id="IPR004358">
    <property type="entry name" value="Sig_transdc_His_kin-like_C"/>
</dbReference>
<evidence type="ECO:0000256" key="2">
    <source>
        <dbReference type="ARBA" id="ARBA00012438"/>
    </source>
</evidence>
<dbReference type="EC" id="2.7.13.3" evidence="2"/>
<organism evidence="9">
    <name type="scientific">Leptolyngbya sp. NK1-12</name>
    <dbReference type="NCBI Taxonomy" id="2547451"/>
    <lineage>
        <taxon>Bacteria</taxon>
        <taxon>Bacillati</taxon>
        <taxon>Cyanobacteriota</taxon>
        <taxon>Cyanophyceae</taxon>
        <taxon>Leptolyngbyales</taxon>
        <taxon>Leptolyngbyaceae</taxon>
        <taxon>Leptolyngbya group</taxon>
        <taxon>Leptolyngbya</taxon>
    </lineage>
</organism>
<dbReference type="GO" id="GO:0000155">
    <property type="term" value="F:phosphorelay sensor kinase activity"/>
    <property type="evidence" value="ECO:0007669"/>
    <property type="project" value="InterPro"/>
</dbReference>
<keyword evidence="3" id="KW-0597">Phosphoprotein</keyword>
<feature type="transmembrane region" description="Helical" evidence="6">
    <location>
        <begin position="463"/>
        <end position="486"/>
    </location>
</feature>
<proteinExistence type="predicted"/>
<dbReference type="PANTHER" id="PTHR43065">
    <property type="entry name" value="SENSOR HISTIDINE KINASE"/>
    <property type="match status" value="1"/>
</dbReference>
<dbReference type="NCBIfam" id="TIGR00229">
    <property type="entry name" value="sensory_box"/>
    <property type="match status" value="1"/>
</dbReference>
<reference evidence="9" key="1">
    <citation type="submission" date="2020-05" db="EMBL/GenBank/DDBJ databases">
        <authorList>
            <person name="Zhu T."/>
            <person name="Keshari N."/>
            <person name="Lu X."/>
        </authorList>
    </citation>
    <scope>NUCLEOTIDE SEQUENCE</scope>
    <source>
        <strain evidence="9">NK1-12</strain>
    </source>
</reference>
<dbReference type="SUPFAM" id="SSF47384">
    <property type="entry name" value="Homodimeric domain of signal transducing histidine kinase"/>
    <property type="match status" value="1"/>
</dbReference>
<protein>
    <recommendedName>
        <fullName evidence="2">histidine kinase</fullName>
        <ecNumber evidence="2">2.7.13.3</ecNumber>
    </recommendedName>
</protein>
<gene>
    <name evidence="9" type="ORF">HJG54_20495</name>
</gene>
<dbReference type="SMART" id="SM00091">
    <property type="entry name" value="PAS"/>
    <property type="match status" value="1"/>
</dbReference>
<dbReference type="RefSeq" id="WP_316431063.1">
    <property type="nucleotide sequence ID" value="NZ_CP053586.1"/>
</dbReference>
<evidence type="ECO:0000256" key="4">
    <source>
        <dbReference type="ARBA" id="ARBA00022777"/>
    </source>
</evidence>
<keyword evidence="5" id="KW-0902">Two-component regulatory system</keyword>
<keyword evidence="6" id="KW-0472">Membrane</keyword>
<feature type="transmembrane region" description="Helical" evidence="6">
    <location>
        <begin position="360"/>
        <end position="380"/>
    </location>
</feature>
<dbReference type="PROSITE" id="PS50112">
    <property type="entry name" value="PAS"/>
    <property type="match status" value="1"/>
</dbReference>
<feature type="domain" description="Histidine kinase" evidence="7">
    <location>
        <begin position="672"/>
        <end position="925"/>
    </location>
</feature>
<dbReference type="InterPro" id="IPR005467">
    <property type="entry name" value="His_kinase_dom"/>
</dbReference>
<evidence type="ECO:0000256" key="5">
    <source>
        <dbReference type="ARBA" id="ARBA00023012"/>
    </source>
</evidence>
<accession>A0AA96WGS7</accession>
<dbReference type="Pfam" id="PF08448">
    <property type="entry name" value="PAS_4"/>
    <property type="match status" value="1"/>
</dbReference>
<dbReference type="SMART" id="SM00388">
    <property type="entry name" value="HisKA"/>
    <property type="match status" value="1"/>
</dbReference>
<dbReference type="AlphaFoldDB" id="A0AA96WGS7"/>
<dbReference type="InterPro" id="IPR036097">
    <property type="entry name" value="HisK_dim/P_sf"/>
</dbReference>
<evidence type="ECO:0000256" key="1">
    <source>
        <dbReference type="ARBA" id="ARBA00000085"/>
    </source>
</evidence>
<sequence>MTTAPPPSSLFPTPRLPRSLSTLETWGFGVVTHIGWPIVVPSVHAALGVKAIFVWVPAVLIGMLLNYQVQRLGMRFIDLAGGTSSYTLRLWQDRPLIARYVALAFFCAWVAAVPVYAIVLTNLIKANLAVLNLSCPELLLKIGFTLLPLLLAFSGARAISLLHLFFIIPALGLLLLFCCQGLGWLAFSSASPGFFPESIAIPGFREWAQWFFLVVWVTYSGESAAAFTADSRNPRGTLRFLPISAWLLVPVFIGGSWVVMRLATDPNLGEDAFLNVLAASQPFWGESAALITTFWLVATCLLNNATVVSICPRMLYQLSLDGHLSPIFAVVSRRGVFGPALALMAVLSLMGLAWGDVSRLVVFGNVTWFVAMTAFHLGLWRQRRQPNVLWPRISLGFFCLEVIVLIVAAVAWGWQNFVLGLLPPLGIMGIDAMIRRVQLPLFHPQWWRRRYQPRPWVGLNDSVMVQVVILILLLSGSVLTGWWFGTRLNDSNTASGDNLVAILLMTVVFVGVAIACWTSLPQVVAIAEAREATEHLLKVAQDGILVVDETGRIQRANPTIQSLFEVEPDRLIGHQLSKWLPGLTPDPSQWPQRSEQSLELPNQTRTLEISISDRPHQDFREYIVILHDVTQRKQAEQVLQQSEAEMRAQAQQLAAQLIQSEKMSSLGQLVAGVAHEINNPVSFIYGNLAHADEYTQSLLALLHLYQRYYPNPVAEIQAKAKAIDVDFLKEDFPKLLTSMKVGADRIQKIVLSLRNFSRKDEAEIKMVDIHEGIENTLLILQSRLKAKPNRGEIAVIKECSELPTVECYVGQLNQVFMNILANAIDALEEKLKYQPNFKPTIYIHTQPCDRDWVRICIIDNGSGVPEAIRHRLFDPFFTTKPVGKGTGLGLSLSYDIITKKHGGRLRYLPVRDGGSEFVIEIPVQQQVEVVGVNT</sequence>
<dbReference type="InterPro" id="IPR036890">
    <property type="entry name" value="HATPase_C_sf"/>
</dbReference>
<dbReference type="Gene3D" id="3.30.565.10">
    <property type="entry name" value="Histidine kinase-like ATPase, C-terminal domain"/>
    <property type="match status" value="1"/>
</dbReference>
<evidence type="ECO:0000259" key="7">
    <source>
        <dbReference type="PROSITE" id="PS50109"/>
    </source>
</evidence>
<dbReference type="SMART" id="SM00387">
    <property type="entry name" value="HATPase_c"/>
    <property type="match status" value="1"/>
</dbReference>
<feature type="transmembrane region" description="Helical" evidence="6">
    <location>
        <begin position="240"/>
        <end position="260"/>
    </location>
</feature>
<dbReference type="Pfam" id="PF02518">
    <property type="entry name" value="HATPase_c"/>
    <property type="match status" value="1"/>
</dbReference>
<evidence type="ECO:0000256" key="6">
    <source>
        <dbReference type="SAM" id="Phobius"/>
    </source>
</evidence>